<dbReference type="AlphaFoldDB" id="A0AA42GUL0"/>
<accession>A0AA42GUL0</accession>
<organism evidence="1 2">
    <name type="scientific">Brucella intermedia GD04153</name>
    <dbReference type="NCBI Taxonomy" id="2975438"/>
    <lineage>
        <taxon>Bacteria</taxon>
        <taxon>Pseudomonadati</taxon>
        <taxon>Pseudomonadota</taxon>
        <taxon>Alphaproteobacteria</taxon>
        <taxon>Hyphomicrobiales</taxon>
        <taxon>Brucellaceae</taxon>
        <taxon>Brucella/Ochrobactrum group</taxon>
        <taxon>Brucella</taxon>
    </lineage>
</organism>
<name>A0AA42GUL0_9HYPH</name>
<proteinExistence type="predicted"/>
<dbReference type="EMBL" id="JAODYY010000001">
    <property type="protein sequence ID" value="MDH0123273.1"/>
    <property type="molecule type" value="Genomic_DNA"/>
</dbReference>
<dbReference type="Proteomes" id="UP001158087">
    <property type="component" value="Unassembled WGS sequence"/>
</dbReference>
<comment type="caution">
    <text evidence="1">The sequence shown here is derived from an EMBL/GenBank/DDBJ whole genome shotgun (WGS) entry which is preliminary data.</text>
</comment>
<protein>
    <submittedName>
        <fullName evidence="1">Uncharacterized protein</fullName>
    </submittedName>
</protein>
<evidence type="ECO:0000313" key="1">
    <source>
        <dbReference type="EMBL" id="MDH0123273.1"/>
    </source>
</evidence>
<evidence type="ECO:0000313" key="2">
    <source>
        <dbReference type="Proteomes" id="UP001158087"/>
    </source>
</evidence>
<reference evidence="1" key="1">
    <citation type="submission" date="2022-09" db="EMBL/GenBank/DDBJ databases">
        <title>Intensive care unit water sources are persistently colonized with multi-drug resistant bacteria and are the site of extensive horizontal gene transfer of antibiotic resistance genes.</title>
        <authorList>
            <person name="Diorio-Toth L."/>
        </authorList>
    </citation>
    <scope>NUCLEOTIDE SEQUENCE</scope>
    <source>
        <strain evidence="1">GD04153</strain>
    </source>
</reference>
<gene>
    <name evidence="1" type="ORF">N7376_04655</name>
</gene>
<sequence>MKLNAVPYNENLIIIFQADKEFDEKTRQVLEMRPSINSEYLFDIQNEQFYLVNQKRIDDEIEYFGHSFFPLASYEANEKSRHKTIKKVLDEFGIV</sequence>